<name>A0ABR0G2L3_9PEZI</name>
<comment type="similarity">
    <text evidence="2">Belongs to the cytochrome P450 family.</text>
</comment>
<keyword evidence="3" id="KW-0349">Heme</keyword>
<dbReference type="InterPro" id="IPR002401">
    <property type="entry name" value="Cyt_P450_E_grp-I"/>
</dbReference>
<dbReference type="Gene3D" id="1.10.630.10">
    <property type="entry name" value="Cytochrome P450"/>
    <property type="match status" value="1"/>
</dbReference>
<feature type="transmembrane region" description="Helical" evidence="6">
    <location>
        <begin position="97"/>
        <end position="122"/>
    </location>
</feature>
<keyword evidence="9" id="KW-1185">Reference proteome</keyword>
<evidence type="ECO:0000256" key="4">
    <source>
        <dbReference type="ARBA" id="ARBA00022723"/>
    </source>
</evidence>
<comment type="caution">
    <text evidence="8">The sequence shown here is derived from an EMBL/GenBank/DDBJ whole genome shotgun (WGS) entry which is preliminary data.</text>
</comment>
<evidence type="ECO:0000256" key="3">
    <source>
        <dbReference type="ARBA" id="ARBA00022617"/>
    </source>
</evidence>
<dbReference type="RefSeq" id="XP_062738859.1">
    <property type="nucleotide sequence ID" value="XM_062893277.1"/>
</dbReference>
<sequence>MKLPFRIHEYFLAVLSVSVWFSPADRVGISPLPSQVLCKPTSNLTVGQKEGKFLQKDFSHFGFPKSECYRHPTAFLCQPQFQSIGSYSEVTSNMTGLFALLGLSLSQLAGLVGALLLTLLFWRRYCSPISDIPGPFTASFTRIWHVLHILKGDQNLELIRLHDKHGHFVRIAPNEVSISHPDAIKKVLASPSLHKAPWYKVIAFPDGRFQNPMSATDPAVKNELSRHLAPAYTLPNLLRSEEAIGNTLELLFDWLDKFSSSKKPIDLDKFFTFATSDVIGEVIFSKQFGFLREGKDINNTIANTHPQAAYVSIAGFFRWFHVLFLSNRFITWLGVTPWGHLIDTAMTAIKERQENPSVEKFDALAHWLHMLEKSKGKMGMHEIHSAAFNAAAAGNETVATGLQAFVYYMIRHPTAWARCRRETDAAKVGTVGGRSVSFADAQRLPFLQACIKEALRVFGPASMGLPRVVPKGTPLVIGDRSIPGGTTVSVNVWVIHHSKEIWGEDARMFNPDRWLTPDAARLEKYFVPWGFGYASCPGQNLAKIELSKICATLVRDYDFVQVDKAKEWRWKAYFTVVPKDWPCYVARRER</sequence>
<keyword evidence="5" id="KW-0408">Iron</keyword>
<keyword evidence="7" id="KW-0732">Signal</keyword>
<dbReference type="EMBL" id="JAFFHA010000009">
    <property type="protein sequence ID" value="KAK4649884.1"/>
    <property type="molecule type" value="Genomic_DNA"/>
</dbReference>
<dbReference type="InterPro" id="IPR001128">
    <property type="entry name" value="Cyt_P450"/>
</dbReference>
<keyword evidence="4" id="KW-0479">Metal-binding</keyword>
<dbReference type="PRINTS" id="PR00385">
    <property type="entry name" value="P450"/>
</dbReference>
<evidence type="ECO:0008006" key="10">
    <source>
        <dbReference type="Google" id="ProtNLM"/>
    </source>
</evidence>
<comment type="cofactor">
    <cofactor evidence="1">
        <name>heme</name>
        <dbReference type="ChEBI" id="CHEBI:30413"/>
    </cofactor>
</comment>
<keyword evidence="6" id="KW-0472">Membrane</keyword>
<feature type="chain" id="PRO_5045318179" description="Cytochrome P450 E-class, group I" evidence="7">
    <location>
        <begin position="25"/>
        <end position="590"/>
    </location>
</feature>
<accession>A0ABR0G2L3</accession>
<evidence type="ECO:0000256" key="2">
    <source>
        <dbReference type="ARBA" id="ARBA00010617"/>
    </source>
</evidence>
<dbReference type="Proteomes" id="UP001323405">
    <property type="component" value="Unassembled WGS sequence"/>
</dbReference>
<evidence type="ECO:0000256" key="1">
    <source>
        <dbReference type="ARBA" id="ARBA00001971"/>
    </source>
</evidence>
<dbReference type="GeneID" id="87913184"/>
<evidence type="ECO:0000313" key="8">
    <source>
        <dbReference type="EMBL" id="KAK4649884.1"/>
    </source>
</evidence>
<gene>
    <name evidence="8" type="ORF">QC762_704260</name>
</gene>
<evidence type="ECO:0000256" key="5">
    <source>
        <dbReference type="ARBA" id="ARBA00023004"/>
    </source>
</evidence>
<dbReference type="Pfam" id="PF00067">
    <property type="entry name" value="p450"/>
    <property type="match status" value="1"/>
</dbReference>
<dbReference type="PANTHER" id="PTHR24305:SF232">
    <property type="entry name" value="P450, PUTATIVE (EUROFUNG)-RELATED"/>
    <property type="match status" value="1"/>
</dbReference>
<dbReference type="PANTHER" id="PTHR24305">
    <property type="entry name" value="CYTOCHROME P450"/>
    <property type="match status" value="1"/>
</dbReference>
<evidence type="ECO:0000256" key="6">
    <source>
        <dbReference type="SAM" id="Phobius"/>
    </source>
</evidence>
<dbReference type="CDD" id="cd11060">
    <property type="entry name" value="CYP57A1-like"/>
    <property type="match status" value="1"/>
</dbReference>
<dbReference type="InterPro" id="IPR036396">
    <property type="entry name" value="Cyt_P450_sf"/>
</dbReference>
<evidence type="ECO:0000313" key="9">
    <source>
        <dbReference type="Proteomes" id="UP001323405"/>
    </source>
</evidence>
<dbReference type="SUPFAM" id="SSF48264">
    <property type="entry name" value="Cytochrome P450"/>
    <property type="match status" value="1"/>
</dbReference>
<organism evidence="8 9">
    <name type="scientific">Podospora pseudocomata</name>
    <dbReference type="NCBI Taxonomy" id="2093779"/>
    <lineage>
        <taxon>Eukaryota</taxon>
        <taxon>Fungi</taxon>
        <taxon>Dikarya</taxon>
        <taxon>Ascomycota</taxon>
        <taxon>Pezizomycotina</taxon>
        <taxon>Sordariomycetes</taxon>
        <taxon>Sordariomycetidae</taxon>
        <taxon>Sordariales</taxon>
        <taxon>Podosporaceae</taxon>
        <taxon>Podospora</taxon>
    </lineage>
</organism>
<protein>
    <recommendedName>
        <fullName evidence="10">Cytochrome P450 E-class, group I</fullName>
    </recommendedName>
</protein>
<keyword evidence="6" id="KW-0812">Transmembrane</keyword>
<dbReference type="PRINTS" id="PR00463">
    <property type="entry name" value="EP450I"/>
</dbReference>
<feature type="signal peptide" evidence="7">
    <location>
        <begin position="1"/>
        <end position="24"/>
    </location>
</feature>
<evidence type="ECO:0000256" key="7">
    <source>
        <dbReference type="SAM" id="SignalP"/>
    </source>
</evidence>
<keyword evidence="6" id="KW-1133">Transmembrane helix</keyword>
<proteinExistence type="inferred from homology"/>
<reference evidence="8 9" key="1">
    <citation type="journal article" date="2023" name="bioRxiv">
        <title>High-quality genome assemblies of four members of thePodospora anserinaspecies complex.</title>
        <authorList>
            <person name="Ament-Velasquez S.L."/>
            <person name="Vogan A.A."/>
            <person name="Wallerman O."/>
            <person name="Hartmann F."/>
            <person name="Gautier V."/>
            <person name="Silar P."/>
            <person name="Giraud T."/>
            <person name="Johannesson H."/>
        </authorList>
    </citation>
    <scope>NUCLEOTIDE SEQUENCE [LARGE SCALE GENOMIC DNA]</scope>
    <source>
        <strain evidence="8 9">CBS 415.72m</strain>
    </source>
</reference>
<dbReference type="InterPro" id="IPR050121">
    <property type="entry name" value="Cytochrome_P450_monoxygenase"/>
</dbReference>